<reference evidence="3" key="1">
    <citation type="submission" date="2018-12" db="EMBL/GenBank/DDBJ databases">
        <title>Tengunoibacter tsumagoiensis gen. nov., sp. nov., Dictyobacter kobayashii sp. nov., D. alpinus sp. nov., and D. joshuensis sp. nov. and description of Dictyobacteraceae fam. nov. within the order Ktedonobacterales isolated from Tengu-no-mugimeshi.</title>
        <authorList>
            <person name="Wang C.M."/>
            <person name="Zheng Y."/>
            <person name="Sakai Y."/>
            <person name="Toyoda A."/>
            <person name="Minakuchi Y."/>
            <person name="Abe K."/>
            <person name="Yokota A."/>
            <person name="Yabe S."/>
        </authorList>
    </citation>
    <scope>NUCLEOTIDE SEQUENCE [LARGE SCALE GENOMIC DNA]</scope>
    <source>
        <strain evidence="3">S-27</strain>
    </source>
</reference>
<dbReference type="Pfam" id="PF00578">
    <property type="entry name" value="AhpC-TSA"/>
    <property type="match status" value="1"/>
</dbReference>
<dbReference type="GO" id="GO:0016491">
    <property type="term" value="F:oxidoreductase activity"/>
    <property type="evidence" value="ECO:0007669"/>
    <property type="project" value="InterPro"/>
</dbReference>
<proteinExistence type="predicted"/>
<feature type="domain" description="Alkyl hydroperoxide reductase subunit C/ Thiol specific antioxidant" evidence="1">
    <location>
        <begin position="15"/>
        <end position="127"/>
    </location>
</feature>
<dbReference type="RefSeq" id="WP_126594847.1">
    <property type="nucleotide sequence ID" value="NZ_BIFQ01000001.1"/>
</dbReference>
<name>A0A401Z9V1_9CHLR</name>
<dbReference type="InterPro" id="IPR000866">
    <property type="entry name" value="AhpC/TSA"/>
</dbReference>
<protein>
    <recommendedName>
        <fullName evidence="1">Alkyl hydroperoxide reductase subunit C/ Thiol specific antioxidant domain-containing protein</fullName>
    </recommendedName>
</protein>
<dbReference type="AlphaFoldDB" id="A0A401Z9V1"/>
<dbReference type="Proteomes" id="UP000287224">
    <property type="component" value="Unassembled WGS sequence"/>
</dbReference>
<sequence length="166" mass="18450">MSNTEQSHGPVLEAGQIIPAFTLPGADGMPHSPWDYKQRDHVVLLFAPGGASSEAHSLLRTYAQHYAEFREEQCALLAITPDPVLKNLQVQEELRLPFALLSDAQGKVVARYTQWDASTHELTPCIVLADRYSALYQRWLAPTIAGLPPVQELLDSLQYLNKLCTP</sequence>
<dbReference type="EMBL" id="BIFQ01000001">
    <property type="protein sequence ID" value="GCE03593.1"/>
    <property type="molecule type" value="Genomic_DNA"/>
</dbReference>
<accession>A0A401Z9V1</accession>
<evidence type="ECO:0000313" key="3">
    <source>
        <dbReference type="Proteomes" id="UP000287224"/>
    </source>
</evidence>
<evidence type="ECO:0000259" key="1">
    <source>
        <dbReference type="Pfam" id="PF00578"/>
    </source>
</evidence>
<dbReference type="InterPro" id="IPR036249">
    <property type="entry name" value="Thioredoxin-like_sf"/>
</dbReference>
<organism evidence="2 3">
    <name type="scientific">Dictyobacter aurantiacus</name>
    <dbReference type="NCBI Taxonomy" id="1936993"/>
    <lineage>
        <taxon>Bacteria</taxon>
        <taxon>Bacillati</taxon>
        <taxon>Chloroflexota</taxon>
        <taxon>Ktedonobacteria</taxon>
        <taxon>Ktedonobacterales</taxon>
        <taxon>Dictyobacteraceae</taxon>
        <taxon>Dictyobacter</taxon>
    </lineage>
</organism>
<comment type="caution">
    <text evidence="2">The sequence shown here is derived from an EMBL/GenBank/DDBJ whole genome shotgun (WGS) entry which is preliminary data.</text>
</comment>
<gene>
    <name evidence="2" type="ORF">KDAU_09220</name>
</gene>
<dbReference type="GO" id="GO:0016209">
    <property type="term" value="F:antioxidant activity"/>
    <property type="evidence" value="ECO:0007669"/>
    <property type="project" value="InterPro"/>
</dbReference>
<dbReference type="Gene3D" id="3.40.30.10">
    <property type="entry name" value="Glutaredoxin"/>
    <property type="match status" value="1"/>
</dbReference>
<keyword evidence="3" id="KW-1185">Reference proteome</keyword>
<dbReference type="SUPFAM" id="SSF52833">
    <property type="entry name" value="Thioredoxin-like"/>
    <property type="match status" value="1"/>
</dbReference>
<evidence type="ECO:0000313" key="2">
    <source>
        <dbReference type="EMBL" id="GCE03593.1"/>
    </source>
</evidence>
<dbReference type="OrthoDB" id="157586at2"/>